<dbReference type="EMBL" id="CM004387">
    <property type="protein sequence ID" value="OAY60048.1"/>
    <property type="molecule type" value="Genomic_DNA"/>
</dbReference>
<feature type="domain" description="VAN3-binding protein-like auxin canalisation" evidence="1">
    <location>
        <begin position="38"/>
        <end position="81"/>
    </location>
</feature>
<dbReference type="PANTHER" id="PTHR31351">
    <property type="entry name" value="EXPRESSED PROTEIN"/>
    <property type="match status" value="1"/>
</dbReference>
<dbReference type="InterPro" id="IPR013666">
    <property type="entry name" value="PH_pln"/>
</dbReference>
<dbReference type="InterPro" id="IPR040269">
    <property type="entry name" value="VAB"/>
</dbReference>
<protein>
    <recommendedName>
        <fullName evidence="5">PH domain-containing protein</fullName>
    </recommendedName>
</protein>
<evidence type="ECO:0000313" key="3">
    <source>
        <dbReference type="EMBL" id="OAY60048.1"/>
    </source>
</evidence>
<sequence>MQIEDMDGGFHSAWKHGSLLDYLEEEQPVAPLPAIQQPETPKEPMEFLSRSWSLSASEISKALAQKQRQSFTDKQPNLFPADTVTAPQLSRKILNSINSRKTGSIVKWFHHKELSSSTVKKKDKTRMENAHMHSAVSVAGLAAALAAVAAAGNSSSSGSKMSMALASATELLASHCIELAESAGADHDRVASVVRSAVDIQSPSDLMTLTAAAATALRGEAAIKARLPKEARKNAAISPYDRGIVETQWGSATIGKVEEQAPCVGEVLQHTKKGVLRWKHISVYINKKSQVIIKIKSKHVGGAFSKKNKCVVYGVCDETTAWPYRRERGSSEEVYFGLKTAQGLLEFKCKTKIHKQRWVDGIQNLLRRVNCVEATECSMEFLSLSNGV</sequence>
<evidence type="ECO:0000313" key="4">
    <source>
        <dbReference type="Proteomes" id="UP000091857"/>
    </source>
</evidence>
<dbReference type="Gramene" id="Manes.01G081800.10.v8.1">
    <property type="protein sequence ID" value="Manes.01G081800.10.v8.1.CDS"/>
    <property type="gene ID" value="Manes.01G081800.v8.1"/>
</dbReference>
<keyword evidence="4" id="KW-1185">Reference proteome</keyword>
<proteinExistence type="predicted"/>
<dbReference type="Pfam" id="PF05703">
    <property type="entry name" value="Auxin_canalis"/>
    <property type="match status" value="2"/>
</dbReference>
<organism evidence="3 4">
    <name type="scientific">Manihot esculenta</name>
    <name type="common">Cassava</name>
    <name type="synonym">Jatropha manihot</name>
    <dbReference type="NCBI Taxonomy" id="3983"/>
    <lineage>
        <taxon>Eukaryota</taxon>
        <taxon>Viridiplantae</taxon>
        <taxon>Streptophyta</taxon>
        <taxon>Embryophyta</taxon>
        <taxon>Tracheophyta</taxon>
        <taxon>Spermatophyta</taxon>
        <taxon>Magnoliopsida</taxon>
        <taxon>eudicotyledons</taxon>
        <taxon>Gunneridae</taxon>
        <taxon>Pentapetalae</taxon>
        <taxon>rosids</taxon>
        <taxon>fabids</taxon>
        <taxon>Malpighiales</taxon>
        <taxon>Euphorbiaceae</taxon>
        <taxon>Crotonoideae</taxon>
        <taxon>Manihoteae</taxon>
        <taxon>Manihot</taxon>
    </lineage>
</organism>
<dbReference type="Gramene" id="Manes.01G081800.8.v8.1">
    <property type="protein sequence ID" value="Manes.01G081800.8.v8.1.CDS"/>
    <property type="gene ID" value="Manes.01G081800.v8.1"/>
</dbReference>
<evidence type="ECO:0008006" key="5">
    <source>
        <dbReference type="Google" id="ProtNLM"/>
    </source>
</evidence>
<dbReference type="OrthoDB" id="1897931at2759"/>
<dbReference type="Proteomes" id="UP000091857">
    <property type="component" value="Chromosome 1"/>
</dbReference>
<dbReference type="GO" id="GO:0010087">
    <property type="term" value="P:phloem or xylem histogenesis"/>
    <property type="evidence" value="ECO:0000318"/>
    <property type="project" value="GO_Central"/>
</dbReference>
<evidence type="ECO:0000259" key="1">
    <source>
        <dbReference type="Pfam" id="PF05703"/>
    </source>
</evidence>
<name>A0A2C9WIR8_MANES</name>
<dbReference type="Gramene" id="Manes.01G081800.3.v8.1">
    <property type="protein sequence ID" value="Manes.01G081800.3.v8.1.CDS"/>
    <property type="gene ID" value="Manes.01G081800.v8.1"/>
</dbReference>
<reference evidence="4" key="1">
    <citation type="journal article" date="2016" name="Nat. Biotechnol.">
        <title>Sequencing wild and cultivated cassava and related species reveals extensive interspecific hybridization and genetic diversity.</title>
        <authorList>
            <person name="Bredeson J.V."/>
            <person name="Lyons J.B."/>
            <person name="Prochnik S.E."/>
            <person name="Wu G.A."/>
            <person name="Ha C.M."/>
            <person name="Edsinger-Gonzales E."/>
            <person name="Grimwood J."/>
            <person name="Schmutz J."/>
            <person name="Rabbi I.Y."/>
            <person name="Egesi C."/>
            <person name="Nauluvula P."/>
            <person name="Lebot V."/>
            <person name="Ndunguru J."/>
            <person name="Mkamilo G."/>
            <person name="Bart R.S."/>
            <person name="Setter T.L."/>
            <person name="Gleadow R.M."/>
            <person name="Kulakow P."/>
            <person name="Ferguson M.E."/>
            <person name="Rounsley S."/>
            <person name="Rokhsar D.S."/>
        </authorList>
    </citation>
    <scope>NUCLEOTIDE SEQUENCE [LARGE SCALE GENOMIC DNA]</scope>
    <source>
        <strain evidence="4">cv. AM560-2</strain>
    </source>
</reference>
<dbReference type="AlphaFoldDB" id="A0A2C9WIR8"/>
<evidence type="ECO:0000259" key="2">
    <source>
        <dbReference type="Pfam" id="PF08458"/>
    </source>
</evidence>
<dbReference type="Gramene" id="Manes.01G081800.7.v8.1">
    <property type="protein sequence ID" value="Manes.01G081800.7.v8.1.CDS"/>
    <property type="gene ID" value="Manes.01G081800.v8.1"/>
</dbReference>
<dbReference type="PANTHER" id="PTHR31351:SF24">
    <property type="entry name" value="VAN3-BINDING PROTEIN-LIKE"/>
    <property type="match status" value="1"/>
</dbReference>
<comment type="caution">
    <text evidence="3">The sequence shown here is derived from an EMBL/GenBank/DDBJ whole genome shotgun (WGS) entry which is preliminary data.</text>
</comment>
<dbReference type="Pfam" id="PF08458">
    <property type="entry name" value="PH_2"/>
    <property type="match status" value="1"/>
</dbReference>
<feature type="domain" description="VAN3-binding protein-like auxin canalisation" evidence="1">
    <location>
        <begin position="95"/>
        <end position="242"/>
    </location>
</feature>
<dbReference type="GO" id="GO:0010305">
    <property type="term" value="P:leaf vascular tissue pattern formation"/>
    <property type="evidence" value="ECO:0000318"/>
    <property type="project" value="GO_Central"/>
</dbReference>
<dbReference type="InterPro" id="IPR008546">
    <property type="entry name" value="VAN3-bd-like_auxin_canal"/>
</dbReference>
<feature type="domain" description="Pleckstrin-like plant" evidence="2">
    <location>
        <begin position="267"/>
        <end position="369"/>
    </location>
</feature>
<dbReference type="Gramene" id="Manes.01G081800.9.v8.1">
    <property type="protein sequence ID" value="Manes.01G081800.9.v8.1.CDS"/>
    <property type="gene ID" value="Manes.01G081800.v8.1"/>
</dbReference>
<dbReference type="STRING" id="3983.A0A2C9WIR8"/>
<gene>
    <name evidence="3" type="ORF">MANES_01G081800v8</name>
</gene>
<dbReference type="GO" id="GO:0009734">
    <property type="term" value="P:auxin-activated signaling pathway"/>
    <property type="evidence" value="ECO:0000318"/>
    <property type="project" value="GO_Central"/>
</dbReference>
<accession>A0A2C9WIR8</accession>